<sequence>MPKNPFIPRMAIVCHSFMRLSGQKRSANKNCFLPMANRLYLSESSHNQYHEVKTRSL</sequence>
<proteinExistence type="predicted"/>
<evidence type="ECO:0000313" key="2">
    <source>
        <dbReference type="Proteomes" id="UP000184603"/>
    </source>
</evidence>
<organism evidence="1 2">
    <name type="scientific">Desulfopila aestuarii DSM 18488</name>
    <dbReference type="NCBI Taxonomy" id="1121416"/>
    <lineage>
        <taxon>Bacteria</taxon>
        <taxon>Pseudomonadati</taxon>
        <taxon>Thermodesulfobacteriota</taxon>
        <taxon>Desulfobulbia</taxon>
        <taxon>Desulfobulbales</taxon>
        <taxon>Desulfocapsaceae</taxon>
        <taxon>Desulfopila</taxon>
    </lineage>
</organism>
<name>A0A1M7YFR1_9BACT</name>
<dbReference type="EMBL" id="FRFE01000025">
    <property type="protein sequence ID" value="SHO51399.1"/>
    <property type="molecule type" value="Genomic_DNA"/>
</dbReference>
<evidence type="ECO:0000313" key="1">
    <source>
        <dbReference type="EMBL" id="SHO51399.1"/>
    </source>
</evidence>
<reference evidence="1 2" key="1">
    <citation type="submission" date="2016-12" db="EMBL/GenBank/DDBJ databases">
        <authorList>
            <person name="Song W.-J."/>
            <person name="Kurnit D.M."/>
        </authorList>
    </citation>
    <scope>NUCLEOTIDE SEQUENCE [LARGE SCALE GENOMIC DNA]</scope>
    <source>
        <strain evidence="1 2">DSM 18488</strain>
    </source>
</reference>
<keyword evidence="2" id="KW-1185">Reference proteome</keyword>
<gene>
    <name evidence="1" type="ORF">SAMN02745220_03985</name>
</gene>
<protein>
    <submittedName>
        <fullName evidence="1">Uncharacterized protein</fullName>
    </submittedName>
</protein>
<dbReference type="Proteomes" id="UP000184603">
    <property type="component" value="Unassembled WGS sequence"/>
</dbReference>
<accession>A0A1M7YFR1</accession>
<dbReference type="AlphaFoldDB" id="A0A1M7YFR1"/>